<dbReference type="NCBIfam" id="NF002490">
    <property type="entry name" value="PRK01777.1"/>
    <property type="match status" value="1"/>
</dbReference>
<evidence type="ECO:0000256" key="1">
    <source>
        <dbReference type="HAMAP-Rule" id="MF_00460"/>
    </source>
</evidence>
<evidence type="ECO:0000313" key="3">
    <source>
        <dbReference type="Proteomes" id="UP001595848"/>
    </source>
</evidence>
<proteinExistence type="inferred from homology"/>
<comment type="similarity">
    <text evidence="1">Belongs to the UPF0125 (RnfH) family.</text>
</comment>
<dbReference type="PANTHER" id="PTHR37483">
    <property type="entry name" value="UPF0125 PROTEIN RATB"/>
    <property type="match status" value="1"/>
</dbReference>
<dbReference type="Proteomes" id="UP001595848">
    <property type="component" value="Unassembled WGS sequence"/>
</dbReference>
<gene>
    <name evidence="2" type="ORF">ACFOY1_01295</name>
</gene>
<sequence length="108" mass="11727">MADPGVAAASIAVEVVYAEPDRTWRVTLDLPAGATAAQALDASGYFSRFPGQEPGKHPAIGIYGRACAPDHVLRDGDRLEIYRPLDFDPLESRRRRAAHKRAGSKGRK</sequence>
<accession>A0ABV8NRE7</accession>
<dbReference type="EMBL" id="JBHSBV010000001">
    <property type="protein sequence ID" value="MFC4199575.1"/>
    <property type="molecule type" value="Genomic_DNA"/>
</dbReference>
<dbReference type="InterPro" id="IPR005346">
    <property type="entry name" value="RnfH"/>
</dbReference>
<dbReference type="RefSeq" id="WP_217962738.1">
    <property type="nucleotide sequence ID" value="NZ_JAHTBN010000001.1"/>
</dbReference>
<name>A0ABV8NRE7_9BURK</name>
<dbReference type="HAMAP" id="MF_00460">
    <property type="entry name" value="UPF0125_RnfH"/>
    <property type="match status" value="1"/>
</dbReference>
<reference evidence="3" key="1">
    <citation type="journal article" date="2019" name="Int. J. Syst. Evol. Microbiol.">
        <title>The Global Catalogue of Microorganisms (GCM) 10K type strain sequencing project: providing services to taxonomists for standard genome sequencing and annotation.</title>
        <authorList>
            <consortium name="The Broad Institute Genomics Platform"/>
            <consortium name="The Broad Institute Genome Sequencing Center for Infectious Disease"/>
            <person name="Wu L."/>
            <person name="Ma J."/>
        </authorList>
    </citation>
    <scope>NUCLEOTIDE SEQUENCE [LARGE SCALE GENOMIC DNA]</scope>
    <source>
        <strain evidence="3">LMG 24813</strain>
    </source>
</reference>
<dbReference type="Pfam" id="PF03658">
    <property type="entry name" value="Ub-RnfH"/>
    <property type="match status" value="1"/>
</dbReference>
<organism evidence="2 3">
    <name type="scientific">Candidimonas humi</name>
    <dbReference type="NCBI Taxonomy" id="683355"/>
    <lineage>
        <taxon>Bacteria</taxon>
        <taxon>Pseudomonadati</taxon>
        <taxon>Pseudomonadota</taxon>
        <taxon>Betaproteobacteria</taxon>
        <taxon>Burkholderiales</taxon>
        <taxon>Alcaligenaceae</taxon>
        <taxon>Candidimonas</taxon>
    </lineage>
</organism>
<evidence type="ECO:0000313" key="2">
    <source>
        <dbReference type="EMBL" id="MFC4199575.1"/>
    </source>
</evidence>
<dbReference type="PANTHER" id="PTHR37483:SF1">
    <property type="entry name" value="UPF0125 PROTEIN RATB"/>
    <property type="match status" value="1"/>
</dbReference>
<comment type="caution">
    <text evidence="2">The sequence shown here is derived from an EMBL/GenBank/DDBJ whole genome shotgun (WGS) entry which is preliminary data.</text>
</comment>
<protein>
    <recommendedName>
        <fullName evidence="1">UPF0125 protein ACFOY1_01295</fullName>
    </recommendedName>
</protein>
<keyword evidence="3" id="KW-1185">Reference proteome</keyword>